<accession>C4LF20</accession>
<reference evidence="1 2" key="2">
    <citation type="journal article" date="2011" name="Stand. Genomic Sci.">
        <title>Complete genome sequence of Tolumonas auensis type strain (TA 4).</title>
        <authorList>
            <person name="Chertkov O."/>
            <person name="Copeland A."/>
            <person name="Lucas S."/>
            <person name="Lapidus A."/>
            <person name="Berry K.W."/>
            <person name="Detter J.C."/>
            <person name="Del Rio T.G."/>
            <person name="Hammon N."/>
            <person name="Dalin E."/>
            <person name="Tice H."/>
            <person name="Pitluck S."/>
            <person name="Richardson P."/>
            <person name="Bruce D."/>
            <person name="Goodwin L."/>
            <person name="Han C."/>
            <person name="Tapia R."/>
            <person name="Saunders E."/>
            <person name="Schmutz J."/>
            <person name="Brettin T."/>
            <person name="Larimer F."/>
            <person name="Land M."/>
            <person name="Hauser L."/>
            <person name="Spring S."/>
            <person name="Rohde M."/>
            <person name="Kyrpides N.C."/>
            <person name="Ivanova N."/>
            <person name="Goker M."/>
            <person name="Beller H.R."/>
            <person name="Klenk H.P."/>
            <person name="Woyke T."/>
        </authorList>
    </citation>
    <scope>NUCLEOTIDE SEQUENCE [LARGE SCALE GENOMIC DNA]</scope>
    <source>
        <strain evidence="2">DSM 9187 / TA4</strain>
    </source>
</reference>
<evidence type="ECO:0008006" key="3">
    <source>
        <dbReference type="Google" id="ProtNLM"/>
    </source>
</evidence>
<gene>
    <name evidence="1" type="ordered locus">Tola_1576</name>
</gene>
<dbReference type="Gene3D" id="1.10.10.1130">
    <property type="entry name" value="Uncharacterised protein PF10982, DUF2789"/>
    <property type="match status" value="1"/>
</dbReference>
<evidence type="ECO:0000313" key="2">
    <source>
        <dbReference type="Proteomes" id="UP000009073"/>
    </source>
</evidence>
<keyword evidence="2" id="KW-1185">Reference proteome</keyword>
<dbReference type="RefSeq" id="WP_015878658.1">
    <property type="nucleotide sequence ID" value="NC_012691.1"/>
</dbReference>
<dbReference type="HOGENOM" id="CLU_177836_0_0_6"/>
<protein>
    <recommendedName>
        <fullName evidence="3">DUF2789 domain-containing protein</fullName>
    </recommendedName>
</protein>
<name>C4LF20_TOLAT</name>
<dbReference type="eggNOG" id="ENOG5032Z85">
    <property type="taxonomic scope" value="Bacteria"/>
</dbReference>
<dbReference type="Proteomes" id="UP000009073">
    <property type="component" value="Chromosome"/>
</dbReference>
<sequence length="79" mass="8459">MDIGTHDLAALFSQLGLANDEPSILRFIESHPLTEGMALLDAPFWSASQVDLLQQAFTDDAEWAEAADTLATLLAASAK</sequence>
<dbReference type="InterPro" id="IPR021250">
    <property type="entry name" value="DUF2789"/>
</dbReference>
<proteinExistence type="predicted"/>
<dbReference type="Pfam" id="PF10982">
    <property type="entry name" value="DUF2789"/>
    <property type="match status" value="1"/>
</dbReference>
<dbReference type="AlphaFoldDB" id="C4LF20"/>
<dbReference type="EMBL" id="CP001616">
    <property type="protein sequence ID" value="ACQ93187.1"/>
    <property type="molecule type" value="Genomic_DNA"/>
</dbReference>
<dbReference type="InterPro" id="IPR038086">
    <property type="entry name" value="DUF2789_sf"/>
</dbReference>
<dbReference type="OrthoDB" id="5828847at2"/>
<reference evidence="2" key="1">
    <citation type="submission" date="2009-05" db="EMBL/GenBank/DDBJ databases">
        <title>Complete sequence of Tolumonas auensis DSM 9187.</title>
        <authorList>
            <consortium name="US DOE Joint Genome Institute"/>
            <person name="Lucas S."/>
            <person name="Copeland A."/>
            <person name="Lapidus A."/>
            <person name="Glavina del Rio T."/>
            <person name="Tice H."/>
            <person name="Bruce D."/>
            <person name="Goodwin L."/>
            <person name="Pitluck S."/>
            <person name="Chertkov O."/>
            <person name="Brettin T."/>
            <person name="Detter J.C."/>
            <person name="Han C."/>
            <person name="Larimer F."/>
            <person name="Land M."/>
            <person name="Hauser L."/>
            <person name="Kyrpides N."/>
            <person name="Mikhailova N."/>
            <person name="Spring S."/>
            <person name="Beller H."/>
        </authorList>
    </citation>
    <scope>NUCLEOTIDE SEQUENCE [LARGE SCALE GENOMIC DNA]</scope>
    <source>
        <strain evidence="2">DSM 9187 / TA4</strain>
    </source>
</reference>
<dbReference type="STRING" id="595494.Tola_1576"/>
<organism evidence="1 2">
    <name type="scientific">Tolumonas auensis (strain DSM 9187 / NBRC 110442 / TA 4)</name>
    <dbReference type="NCBI Taxonomy" id="595494"/>
    <lineage>
        <taxon>Bacteria</taxon>
        <taxon>Pseudomonadati</taxon>
        <taxon>Pseudomonadota</taxon>
        <taxon>Gammaproteobacteria</taxon>
        <taxon>Aeromonadales</taxon>
        <taxon>Aeromonadaceae</taxon>
        <taxon>Tolumonas</taxon>
    </lineage>
</organism>
<dbReference type="KEGG" id="tau:Tola_1576"/>
<evidence type="ECO:0000313" key="1">
    <source>
        <dbReference type="EMBL" id="ACQ93187.1"/>
    </source>
</evidence>